<dbReference type="EMBL" id="LATL02000204">
    <property type="protein sequence ID" value="KMW70323.1"/>
    <property type="molecule type" value="Genomic_DNA"/>
</dbReference>
<gene>
    <name evidence="1" type="ORF">WN50_36200</name>
</gene>
<protein>
    <submittedName>
        <fullName evidence="1">Uncharacterized protein</fullName>
    </submittedName>
</protein>
<reference evidence="1 2" key="1">
    <citation type="submission" date="2015-06" db="EMBL/GenBank/DDBJ databases">
        <title>Draft genome assembly of filamentous brackish cyanobacterium Limnoraphis robusta strain CS-951.</title>
        <authorList>
            <person name="Willis A."/>
            <person name="Parks M."/>
            <person name="Burford M.A."/>
        </authorList>
    </citation>
    <scope>NUCLEOTIDE SEQUENCE [LARGE SCALE GENOMIC DNA]</scope>
    <source>
        <strain evidence="1 2">CS-951</strain>
    </source>
</reference>
<comment type="caution">
    <text evidence="1">The sequence shown here is derived from an EMBL/GenBank/DDBJ whole genome shotgun (WGS) entry which is preliminary data.</text>
</comment>
<name>A0A0J9EVK9_9CYAN</name>
<accession>A0A0J9EVK9</accession>
<dbReference type="Proteomes" id="UP000033607">
    <property type="component" value="Unassembled WGS sequence"/>
</dbReference>
<sequence>MKVKGTFKPNVSTRVAMNNDNANHNRWELWNCQALIAIATQPTIAAIAPFRKITPSVNPKK</sequence>
<dbReference type="AlphaFoldDB" id="A0A0J9EVK9"/>
<organism evidence="1 2">
    <name type="scientific">Limnoraphis robusta CS-951</name>
    <dbReference type="NCBI Taxonomy" id="1637645"/>
    <lineage>
        <taxon>Bacteria</taxon>
        <taxon>Bacillati</taxon>
        <taxon>Cyanobacteriota</taxon>
        <taxon>Cyanophyceae</taxon>
        <taxon>Oscillatoriophycideae</taxon>
        <taxon>Oscillatoriales</taxon>
        <taxon>Sirenicapillariaceae</taxon>
        <taxon>Limnoraphis</taxon>
    </lineage>
</organism>
<proteinExistence type="predicted"/>
<evidence type="ECO:0000313" key="2">
    <source>
        <dbReference type="Proteomes" id="UP000033607"/>
    </source>
</evidence>
<evidence type="ECO:0000313" key="1">
    <source>
        <dbReference type="EMBL" id="KMW70323.1"/>
    </source>
</evidence>